<dbReference type="EMBL" id="GBRH01196598">
    <property type="protein sequence ID" value="JAE01298.1"/>
    <property type="molecule type" value="Transcribed_RNA"/>
</dbReference>
<proteinExistence type="predicted"/>
<sequence>MLSFPAIFVATRMPFLYINEAPIPLPNYTCACPSYCKLLATETSTKTRTKQPR</sequence>
<reference evidence="1" key="1">
    <citation type="submission" date="2014-09" db="EMBL/GenBank/DDBJ databases">
        <authorList>
            <person name="Magalhaes I.L.F."/>
            <person name="Oliveira U."/>
            <person name="Santos F.R."/>
            <person name="Vidigal T.H.D.A."/>
            <person name="Brescovit A.D."/>
            <person name="Santos A.J."/>
        </authorList>
    </citation>
    <scope>NUCLEOTIDE SEQUENCE</scope>
    <source>
        <tissue evidence="1">Shoot tissue taken approximately 20 cm above the soil surface</tissue>
    </source>
</reference>
<dbReference type="AlphaFoldDB" id="A0A0A9EZ30"/>
<name>A0A0A9EZ30_ARUDO</name>
<accession>A0A0A9EZ30</accession>
<evidence type="ECO:0000313" key="1">
    <source>
        <dbReference type="EMBL" id="JAE01298.1"/>
    </source>
</evidence>
<reference evidence="1" key="2">
    <citation type="journal article" date="2015" name="Data Brief">
        <title>Shoot transcriptome of the giant reed, Arundo donax.</title>
        <authorList>
            <person name="Barrero R.A."/>
            <person name="Guerrero F.D."/>
            <person name="Moolhuijzen P."/>
            <person name="Goolsby J.A."/>
            <person name="Tidwell J."/>
            <person name="Bellgard S.E."/>
            <person name="Bellgard M.I."/>
        </authorList>
    </citation>
    <scope>NUCLEOTIDE SEQUENCE</scope>
    <source>
        <tissue evidence="1">Shoot tissue taken approximately 20 cm above the soil surface</tissue>
    </source>
</reference>
<organism evidence="1">
    <name type="scientific">Arundo donax</name>
    <name type="common">Giant reed</name>
    <name type="synonym">Donax arundinaceus</name>
    <dbReference type="NCBI Taxonomy" id="35708"/>
    <lineage>
        <taxon>Eukaryota</taxon>
        <taxon>Viridiplantae</taxon>
        <taxon>Streptophyta</taxon>
        <taxon>Embryophyta</taxon>
        <taxon>Tracheophyta</taxon>
        <taxon>Spermatophyta</taxon>
        <taxon>Magnoliopsida</taxon>
        <taxon>Liliopsida</taxon>
        <taxon>Poales</taxon>
        <taxon>Poaceae</taxon>
        <taxon>PACMAD clade</taxon>
        <taxon>Arundinoideae</taxon>
        <taxon>Arundineae</taxon>
        <taxon>Arundo</taxon>
    </lineage>
</organism>
<protein>
    <submittedName>
        <fullName evidence="1">Uncharacterized protein</fullName>
    </submittedName>
</protein>